<organism evidence="1 2">
    <name type="scientific">Naganishia onofrii</name>
    <dbReference type="NCBI Taxonomy" id="1851511"/>
    <lineage>
        <taxon>Eukaryota</taxon>
        <taxon>Fungi</taxon>
        <taxon>Dikarya</taxon>
        <taxon>Basidiomycota</taxon>
        <taxon>Agaricomycotina</taxon>
        <taxon>Tremellomycetes</taxon>
        <taxon>Filobasidiales</taxon>
        <taxon>Filobasidiaceae</taxon>
        <taxon>Naganishia</taxon>
    </lineage>
</organism>
<evidence type="ECO:0000313" key="1">
    <source>
        <dbReference type="EMBL" id="KAJ9128128.1"/>
    </source>
</evidence>
<reference evidence="1" key="1">
    <citation type="submission" date="2023-04" db="EMBL/GenBank/DDBJ databases">
        <title>Draft Genome sequencing of Naganishia species isolated from polar environments using Oxford Nanopore Technology.</title>
        <authorList>
            <person name="Leo P."/>
            <person name="Venkateswaran K."/>
        </authorList>
    </citation>
    <scope>NUCLEOTIDE SEQUENCE</scope>
    <source>
        <strain evidence="1">DBVPG 5303</strain>
    </source>
</reference>
<protein>
    <submittedName>
        <fullName evidence="1">Uncharacterized protein</fullName>
    </submittedName>
</protein>
<proteinExistence type="predicted"/>
<evidence type="ECO:0000313" key="2">
    <source>
        <dbReference type="Proteomes" id="UP001234202"/>
    </source>
</evidence>
<dbReference type="EMBL" id="JASBWV010000001">
    <property type="protein sequence ID" value="KAJ9128128.1"/>
    <property type="molecule type" value="Genomic_DNA"/>
</dbReference>
<accession>A0ACC2XW43</accession>
<gene>
    <name evidence="1" type="ORF">QFC24_000420</name>
</gene>
<keyword evidence="2" id="KW-1185">Reference proteome</keyword>
<comment type="caution">
    <text evidence="1">The sequence shown here is derived from an EMBL/GenBank/DDBJ whole genome shotgun (WGS) entry which is preliminary data.</text>
</comment>
<sequence length="373" mass="41285">MSSYWEDTITSPTPSTLSAITNMQANQFFDETDVTTLLLMSTCVQDEMAELQNACIAYELSAEGMTVSVDSVFDIDITTVVCQMSELENSLAALDRRIAQLEQARSRPEPYRVSDDDAILISVLVSENATLEVDKSYARRLQEMMNQGKRVDGVQVNQVLEENTISRLRYQHMQEFEKMPLTYTVPNFNFLSTLIPKGNDAQLRLPSGVFDTDQTLVDGDTLDMVRPAVQATVSIKSKGKGKAKDEVFLDADELTILGEDLSDEMTYHVDLGDGSSSSIARQRAKCGICFDDFRVTADPYKSALSATSSVEKNKGLEMPSCGHKYCLGCASQYLKTELEKQQPACEWLISCPEVSAFSPSGVGLCTNQFLCIF</sequence>
<name>A0ACC2XW43_9TREE</name>
<dbReference type="Proteomes" id="UP001234202">
    <property type="component" value="Unassembled WGS sequence"/>
</dbReference>